<reference evidence="2 3" key="2">
    <citation type="journal article" date="2012" name="Eukaryot. Cell">
        <title>Genome update of Botrytis cinerea strains B05.10 and T4.</title>
        <authorList>
            <person name="Staats M."/>
            <person name="van Kan J.A."/>
        </authorList>
    </citation>
    <scope>NUCLEOTIDE SEQUENCE [LARGE SCALE GENOMIC DNA]</scope>
    <source>
        <strain evidence="2 3">B05.10</strain>
    </source>
</reference>
<dbReference type="VEuPathDB" id="FungiDB:Bcin01g04330"/>
<dbReference type="PANTHER" id="PTHR43544:SF26">
    <property type="entry name" value="SHORT CHAIN DEHYDROGENASE_REDUCTASE FAMILY OXIDOREDUCTASE (JCVI)"/>
    <property type="match status" value="1"/>
</dbReference>
<dbReference type="Gene3D" id="3.40.50.720">
    <property type="entry name" value="NAD(P)-binding Rossmann-like Domain"/>
    <property type="match status" value="1"/>
</dbReference>
<dbReference type="Proteomes" id="UP000001798">
    <property type="component" value="Chromosome 1"/>
</dbReference>
<dbReference type="GeneID" id="5429481"/>
<evidence type="ECO:0000256" key="1">
    <source>
        <dbReference type="ARBA" id="ARBA00006484"/>
    </source>
</evidence>
<name>A0A384J5A8_BOTFB</name>
<dbReference type="OrthoDB" id="9876299at2759"/>
<gene>
    <name evidence="2" type="ORF">BCIN_01g04330</name>
</gene>
<reference evidence="2 3" key="1">
    <citation type="journal article" date="2011" name="PLoS Genet.">
        <title>Genomic analysis of the necrotrophic fungal pathogens Sclerotinia sclerotiorum and Botrytis cinerea.</title>
        <authorList>
            <person name="Amselem J."/>
            <person name="Cuomo C.A."/>
            <person name="van Kan J.A."/>
            <person name="Viaud M."/>
            <person name="Benito E.P."/>
            <person name="Couloux A."/>
            <person name="Coutinho P.M."/>
            <person name="de Vries R.P."/>
            <person name="Dyer P.S."/>
            <person name="Fillinger S."/>
            <person name="Fournier E."/>
            <person name="Gout L."/>
            <person name="Hahn M."/>
            <person name="Kohn L."/>
            <person name="Lapalu N."/>
            <person name="Plummer K.M."/>
            <person name="Pradier J.M."/>
            <person name="Quevillon E."/>
            <person name="Sharon A."/>
            <person name="Simon A."/>
            <person name="ten Have A."/>
            <person name="Tudzynski B."/>
            <person name="Tudzynski P."/>
            <person name="Wincker P."/>
            <person name="Andrew M."/>
            <person name="Anthouard V."/>
            <person name="Beever R.E."/>
            <person name="Beffa R."/>
            <person name="Benoit I."/>
            <person name="Bouzid O."/>
            <person name="Brault B."/>
            <person name="Chen Z."/>
            <person name="Choquer M."/>
            <person name="Collemare J."/>
            <person name="Cotton P."/>
            <person name="Danchin E.G."/>
            <person name="Da Silva C."/>
            <person name="Gautier A."/>
            <person name="Giraud C."/>
            <person name="Giraud T."/>
            <person name="Gonzalez C."/>
            <person name="Grossetete S."/>
            <person name="Guldener U."/>
            <person name="Henrissat B."/>
            <person name="Howlett B.J."/>
            <person name="Kodira C."/>
            <person name="Kretschmer M."/>
            <person name="Lappartient A."/>
            <person name="Leroch M."/>
            <person name="Levis C."/>
            <person name="Mauceli E."/>
            <person name="Neuveglise C."/>
            <person name="Oeser B."/>
            <person name="Pearson M."/>
            <person name="Poulain J."/>
            <person name="Poussereau N."/>
            <person name="Quesneville H."/>
            <person name="Rascle C."/>
            <person name="Schumacher J."/>
            <person name="Segurens B."/>
            <person name="Sexton A."/>
            <person name="Silva E."/>
            <person name="Sirven C."/>
            <person name="Soanes D.M."/>
            <person name="Talbot N.J."/>
            <person name="Templeton M."/>
            <person name="Yandava C."/>
            <person name="Yarden O."/>
            <person name="Zeng Q."/>
            <person name="Rollins J.A."/>
            <person name="Lebrun M.H."/>
            <person name="Dickman M."/>
        </authorList>
    </citation>
    <scope>NUCLEOTIDE SEQUENCE [LARGE SCALE GENOMIC DNA]</scope>
    <source>
        <strain evidence="2 3">B05.10</strain>
    </source>
</reference>
<dbReference type="InterPro" id="IPR051468">
    <property type="entry name" value="Fungal_SecMetab_SDRs"/>
</dbReference>
<proteinExistence type="inferred from homology"/>
<evidence type="ECO:0000313" key="3">
    <source>
        <dbReference type="Proteomes" id="UP000001798"/>
    </source>
</evidence>
<evidence type="ECO:0000313" key="2">
    <source>
        <dbReference type="EMBL" id="ATZ45697.1"/>
    </source>
</evidence>
<dbReference type="KEGG" id="bfu:BCIN_01g04330"/>
<dbReference type="EMBL" id="CP009805">
    <property type="protein sequence ID" value="ATZ45697.1"/>
    <property type="molecule type" value="Genomic_DNA"/>
</dbReference>
<dbReference type="RefSeq" id="XP_024546223.1">
    <property type="nucleotide sequence ID" value="XM_024690454.1"/>
</dbReference>
<accession>A0A384J5A8</accession>
<dbReference type="PRINTS" id="PR00081">
    <property type="entry name" value="GDHRDH"/>
</dbReference>
<protein>
    <recommendedName>
        <fullName evidence="4">Aflatoxin biosynthesis ketoreductase nor-1 protein</fullName>
    </recommendedName>
</protein>
<dbReference type="AlphaFoldDB" id="A0A384J5A8"/>
<sequence length="252" mass="26559">MAPNTMYLITGANRGIGFGIVSILLQHANTTVVVTVRNETTNVAPLKALPKADNSDLIITYLVISTTSTTEIETSHKAVAESLKAKGIEKIDVLIANAGSGTCFRSTLDTPLSSIAVDFYANTLGPIALYQTLLPFLRASTNAKFVIIGSILGSIGAMMPGAPTLSYGTSKAAVHYAAKKIHDEEEKMVVLTIHPGWDQTTNGQNFADSIGVPAPPMTVEKSAEGVLAQIDRATKETASGIFVGLDGVEVPW</sequence>
<dbReference type="GO" id="GO:0016491">
    <property type="term" value="F:oxidoreductase activity"/>
    <property type="evidence" value="ECO:0007669"/>
    <property type="project" value="TreeGrafter"/>
</dbReference>
<dbReference type="SUPFAM" id="SSF51735">
    <property type="entry name" value="NAD(P)-binding Rossmann-fold domains"/>
    <property type="match status" value="1"/>
</dbReference>
<reference evidence="2 3" key="3">
    <citation type="journal article" date="2017" name="Mol. Plant Pathol.">
        <title>A gapless genome sequence of the fungus Botrytis cinerea.</title>
        <authorList>
            <person name="Van Kan J.A."/>
            <person name="Stassen J.H."/>
            <person name="Mosbach A."/>
            <person name="Van Der Lee T.A."/>
            <person name="Faino L."/>
            <person name="Farmer A.D."/>
            <person name="Papasotiriou D.G."/>
            <person name="Zhou S."/>
            <person name="Seidl M.F."/>
            <person name="Cottam E."/>
            <person name="Edel D."/>
            <person name="Hahn M."/>
            <person name="Schwartz D.C."/>
            <person name="Dietrich R.A."/>
            <person name="Widdison S."/>
            <person name="Scalliet G."/>
        </authorList>
    </citation>
    <scope>NUCLEOTIDE SEQUENCE [LARGE SCALE GENOMIC DNA]</scope>
    <source>
        <strain evidence="2 3">B05.10</strain>
    </source>
</reference>
<dbReference type="Pfam" id="PF00106">
    <property type="entry name" value="adh_short"/>
    <property type="match status" value="1"/>
</dbReference>
<comment type="similarity">
    <text evidence="1">Belongs to the short-chain dehydrogenases/reductases (SDR) family.</text>
</comment>
<dbReference type="GO" id="GO:0005737">
    <property type="term" value="C:cytoplasm"/>
    <property type="evidence" value="ECO:0007669"/>
    <property type="project" value="TreeGrafter"/>
</dbReference>
<organism evidence="2 3">
    <name type="scientific">Botryotinia fuckeliana (strain B05.10)</name>
    <name type="common">Noble rot fungus</name>
    <name type="synonym">Botrytis cinerea</name>
    <dbReference type="NCBI Taxonomy" id="332648"/>
    <lineage>
        <taxon>Eukaryota</taxon>
        <taxon>Fungi</taxon>
        <taxon>Dikarya</taxon>
        <taxon>Ascomycota</taxon>
        <taxon>Pezizomycotina</taxon>
        <taxon>Leotiomycetes</taxon>
        <taxon>Helotiales</taxon>
        <taxon>Sclerotiniaceae</taxon>
        <taxon>Botrytis</taxon>
    </lineage>
</organism>
<dbReference type="PANTHER" id="PTHR43544">
    <property type="entry name" value="SHORT-CHAIN DEHYDROGENASE/REDUCTASE"/>
    <property type="match status" value="1"/>
</dbReference>
<dbReference type="InterPro" id="IPR036291">
    <property type="entry name" value="NAD(P)-bd_dom_sf"/>
</dbReference>
<keyword evidence="3" id="KW-1185">Reference proteome</keyword>
<evidence type="ECO:0008006" key="4">
    <source>
        <dbReference type="Google" id="ProtNLM"/>
    </source>
</evidence>
<dbReference type="InterPro" id="IPR002347">
    <property type="entry name" value="SDR_fam"/>
</dbReference>